<dbReference type="AlphaFoldDB" id="A0A094K4W5"/>
<feature type="non-terminal residue" evidence="2">
    <location>
        <position position="47"/>
    </location>
</feature>
<reference evidence="2 3" key="1">
    <citation type="submission" date="2014-04" db="EMBL/GenBank/DDBJ databases">
        <title>Genome evolution of avian class.</title>
        <authorList>
            <person name="Zhang G."/>
            <person name="Li C."/>
        </authorList>
    </citation>
    <scope>NUCLEOTIDE SEQUENCE [LARGE SCALE GENOMIC DNA]</scope>
    <source>
        <strain evidence="2">BGI_N321</strain>
    </source>
</reference>
<keyword evidence="1" id="KW-0732">Signal</keyword>
<proteinExistence type="predicted"/>
<sequence length="47" mass="5276">ILKVNCNNILIILFLLLYIMRVKAAHKDSNQAPVVLGAAHTEKKYVV</sequence>
<dbReference type="Proteomes" id="UP000053620">
    <property type="component" value="Unassembled WGS sequence"/>
</dbReference>
<accession>A0A094K4W5</accession>
<protein>
    <submittedName>
        <fullName evidence="2">Uncharacterized protein</fullName>
    </submittedName>
</protein>
<dbReference type="EMBL" id="KL341081">
    <property type="protein sequence ID" value="KFZ52962.1"/>
    <property type="molecule type" value="Genomic_DNA"/>
</dbReference>
<gene>
    <name evidence="2" type="ORF">N321_13446</name>
</gene>
<feature type="signal peptide" evidence="1">
    <location>
        <begin position="1"/>
        <end position="24"/>
    </location>
</feature>
<keyword evidence="3" id="KW-1185">Reference proteome</keyword>
<evidence type="ECO:0000256" key="1">
    <source>
        <dbReference type="SAM" id="SignalP"/>
    </source>
</evidence>
<organism evidence="2 3">
    <name type="scientific">Antrostomus carolinensis</name>
    <name type="common">Chuck-will's-widow</name>
    <name type="synonym">Caprimulgus carolinensis</name>
    <dbReference type="NCBI Taxonomy" id="279965"/>
    <lineage>
        <taxon>Eukaryota</taxon>
        <taxon>Metazoa</taxon>
        <taxon>Chordata</taxon>
        <taxon>Craniata</taxon>
        <taxon>Vertebrata</taxon>
        <taxon>Euteleostomi</taxon>
        <taxon>Archelosauria</taxon>
        <taxon>Archosauria</taxon>
        <taxon>Dinosauria</taxon>
        <taxon>Saurischia</taxon>
        <taxon>Theropoda</taxon>
        <taxon>Coelurosauria</taxon>
        <taxon>Aves</taxon>
        <taxon>Neognathae</taxon>
        <taxon>Neoaves</taxon>
        <taxon>Strisores</taxon>
        <taxon>Caprimulgiformes</taxon>
        <taxon>Caprimulgidae</taxon>
        <taxon>Antrostomus</taxon>
    </lineage>
</organism>
<feature type="non-terminal residue" evidence="2">
    <location>
        <position position="1"/>
    </location>
</feature>
<evidence type="ECO:0000313" key="2">
    <source>
        <dbReference type="EMBL" id="KFZ52962.1"/>
    </source>
</evidence>
<feature type="chain" id="PRO_5001900850" evidence="1">
    <location>
        <begin position="25"/>
        <end position="47"/>
    </location>
</feature>
<evidence type="ECO:0000313" key="3">
    <source>
        <dbReference type="Proteomes" id="UP000053620"/>
    </source>
</evidence>
<name>A0A094K4W5_ANTCR</name>